<feature type="short sequence motif" description="DGA/G" evidence="3">
    <location>
        <begin position="195"/>
        <end position="197"/>
    </location>
</feature>
<feature type="domain" description="PNPLA" evidence="4">
    <location>
        <begin position="10"/>
        <end position="208"/>
    </location>
</feature>
<dbReference type="Gene3D" id="3.40.1090.10">
    <property type="entry name" value="Cytosolic phospholipase A2 catalytic domain"/>
    <property type="match status" value="1"/>
</dbReference>
<feature type="short sequence motif" description="GXSXG" evidence="3">
    <location>
        <begin position="46"/>
        <end position="50"/>
    </location>
</feature>
<accession>A0ABR9WGS1</accession>
<keyword evidence="3" id="KW-0378">Hydrolase</keyword>
<comment type="caution">
    <text evidence="5">The sequence shown here is derived from an EMBL/GenBank/DDBJ whole genome shotgun (WGS) entry which is preliminary data.</text>
</comment>
<evidence type="ECO:0000256" key="1">
    <source>
        <dbReference type="ARBA" id="ARBA00010240"/>
    </source>
</evidence>
<gene>
    <name evidence="5" type="ORF">IEE83_22705</name>
</gene>
<dbReference type="SUPFAM" id="SSF52151">
    <property type="entry name" value="FabD/lysophospholipase-like"/>
    <property type="match status" value="1"/>
</dbReference>
<dbReference type="PANTHER" id="PTHR32176:SF92">
    <property type="entry name" value="XYLOSE ISOMERASE"/>
    <property type="match status" value="1"/>
</dbReference>
<keyword evidence="2 3" id="KW-0443">Lipid metabolism</keyword>
<protein>
    <submittedName>
        <fullName evidence="5">Patatin-like phospholipase family protein</fullName>
    </submittedName>
</protein>
<name>A0ABR9WGS1_9BACT</name>
<proteinExistence type="inferred from homology"/>
<feature type="active site" description="Proton acceptor" evidence="3">
    <location>
        <position position="195"/>
    </location>
</feature>
<evidence type="ECO:0000256" key="2">
    <source>
        <dbReference type="ARBA" id="ARBA00023098"/>
    </source>
</evidence>
<feature type="active site" description="Nucleophile" evidence="3">
    <location>
        <position position="48"/>
    </location>
</feature>
<dbReference type="PROSITE" id="PS51635">
    <property type="entry name" value="PNPLA"/>
    <property type="match status" value="1"/>
</dbReference>
<dbReference type="InterPro" id="IPR002641">
    <property type="entry name" value="PNPLA_dom"/>
</dbReference>
<dbReference type="Pfam" id="PF01734">
    <property type="entry name" value="Patatin"/>
    <property type="match status" value="1"/>
</dbReference>
<sequence length="346" mass="39341">MARPPKFKILAIDGGGIRGVVPLQVIRYIESVTKKEIHQSFDLIAGTSTGGILSSALTIQDKNSVEADTRKYTLDKLESIYKDRGKEIFPAPSKFVKWYTFCKSWIQPQFDPKGLNEVLKEYFGEERISNCLKPIFIASYDIHRNKPVFFTYREASLFADRNPTLVEIARATSAAPTYFPTYDFHYASERLICIDGGIYMNNPSLGVLVEVLGNADYKHYKLNNKVLQMKDIALLSLGTGHTNSLVDGIRANGWGKFRWIKPVIDLSTNGPVKVIDNQIETIFKSFSLDSNYLRVDIYIKNRYSEMSDVRDSTIDYLIKEAQSQILNNDTMRSKIDIFLREAGLID</sequence>
<dbReference type="Proteomes" id="UP000634134">
    <property type="component" value="Unassembled WGS sequence"/>
</dbReference>
<evidence type="ECO:0000259" key="4">
    <source>
        <dbReference type="PROSITE" id="PS51635"/>
    </source>
</evidence>
<evidence type="ECO:0000313" key="6">
    <source>
        <dbReference type="Proteomes" id="UP000634134"/>
    </source>
</evidence>
<organism evidence="5 6">
    <name type="scientific">Dyadobacter subterraneus</name>
    <dbReference type="NCBI Taxonomy" id="2773304"/>
    <lineage>
        <taxon>Bacteria</taxon>
        <taxon>Pseudomonadati</taxon>
        <taxon>Bacteroidota</taxon>
        <taxon>Cytophagia</taxon>
        <taxon>Cytophagales</taxon>
        <taxon>Spirosomataceae</taxon>
        <taxon>Dyadobacter</taxon>
    </lineage>
</organism>
<dbReference type="RefSeq" id="WP_194122747.1">
    <property type="nucleotide sequence ID" value="NZ_JACYGY010000001.1"/>
</dbReference>
<reference evidence="6" key="1">
    <citation type="submission" date="2023-07" db="EMBL/GenBank/DDBJ databases">
        <title>Dyadobacter sp. nov 'subterranea' isolated from contaminted grondwater.</title>
        <authorList>
            <person name="Szabo I."/>
            <person name="Al-Omari J."/>
            <person name="Szerdahelyi S.G."/>
            <person name="Rado J."/>
        </authorList>
    </citation>
    <scope>NUCLEOTIDE SEQUENCE [LARGE SCALE GENOMIC DNA]</scope>
    <source>
        <strain evidence="6">UP-52</strain>
    </source>
</reference>
<evidence type="ECO:0000313" key="5">
    <source>
        <dbReference type="EMBL" id="MBE9464705.1"/>
    </source>
</evidence>
<dbReference type="EMBL" id="JACYGY010000001">
    <property type="protein sequence ID" value="MBE9464705.1"/>
    <property type="molecule type" value="Genomic_DNA"/>
</dbReference>
<dbReference type="PANTHER" id="PTHR32176">
    <property type="entry name" value="XYLOSE ISOMERASE"/>
    <property type="match status" value="1"/>
</dbReference>
<keyword evidence="3" id="KW-0442">Lipid degradation</keyword>
<feature type="short sequence motif" description="GXGXXG" evidence="3">
    <location>
        <begin position="14"/>
        <end position="19"/>
    </location>
</feature>
<evidence type="ECO:0000256" key="3">
    <source>
        <dbReference type="PROSITE-ProRule" id="PRU01161"/>
    </source>
</evidence>
<keyword evidence="6" id="KW-1185">Reference proteome</keyword>
<comment type="similarity">
    <text evidence="1">Belongs to the patatin family.</text>
</comment>
<dbReference type="InterPro" id="IPR016035">
    <property type="entry name" value="Acyl_Trfase/lysoPLipase"/>
</dbReference>